<proteinExistence type="predicted"/>
<dbReference type="AlphaFoldDB" id="A0A8S3EVQ0"/>
<evidence type="ECO:0000313" key="4">
    <source>
        <dbReference type="Proteomes" id="UP000676336"/>
    </source>
</evidence>
<evidence type="ECO:0000313" key="2">
    <source>
        <dbReference type="EMBL" id="CAF5068714.1"/>
    </source>
</evidence>
<sequence length="131" mass="14453">FEPALINPTNNLFDNLFQNNLTSFHENTSSTFGTLPKPIKHDLSTLSLNKQQNRSNNFPTLQTVLNQSLVNSQAKLPQPPPLLNGILLLDQMLTGSTTSNDERTQTLSSSTASNSGWYNVTSNYQTRASVV</sequence>
<dbReference type="EMBL" id="CAJOBH010211586">
    <property type="protein sequence ID" value="CAF5012519.1"/>
    <property type="molecule type" value="Genomic_DNA"/>
</dbReference>
<dbReference type="Proteomes" id="UP000676336">
    <property type="component" value="Unassembled WGS sequence"/>
</dbReference>
<evidence type="ECO:0000313" key="1">
    <source>
        <dbReference type="EMBL" id="CAF5012519.1"/>
    </source>
</evidence>
<accession>A0A8S3EVQ0</accession>
<dbReference type="EMBL" id="CAJOBI010242826">
    <property type="protein sequence ID" value="CAF5088672.1"/>
    <property type="molecule type" value="Genomic_DNA"/>
</dbReference>
<dbReference type="EMBL" id="CAJOBJ010237612">
    <property type="protein sequence ID" value="CAF5068714.1"/>
    <property type="molecule type" value="Genomic_DNA"/>
</dbReference>
<name>A0A8S3EVQ0_9BILA</name>
<feature type="non-terminal residue" evidence="3">
    <location>
        <position position="1"/>
    </location>
</feature>
<gene>
    <name evidence="1" type="ORF">BYL167_LOCUS55740</name>
    <name evidence="2" type="ORF">GIL414_LOCUS60982</name>
    <name evidence="3" type="ORF">SMN809_LOCUS61108</name>
</gene>
<evidence type="ECO:0000313" key="3">
    <source>
        <dbReference type="EMBL" id="CAF5088672.1"/>
    </source>
</evidence>
<dbReference type="Proteomes" id="UP000681720">
    <property type="component" value="Unassembled WGS sequence"/>
</dbReference>
<protein>
    <submittedName>
        <fullName evidence="3">Uncharacterized protein</fullName>
    </submittedName>
</protein>
<dbReference type="Proteomes" id="UP000681967">
    <property type="component" value="Unassembled WGS sequence"/>
</dbReference>
<organism evidence="3 4">
    <name type="scientific">Rotaria magnacalcarata</name>
    <dbReference type="NCBI Taxonomy" id="392030"/>
    <lineage>
        <taxon>Eukaryota</taxon>
        <taxon>Metazoa</taxon>
        <taxon>Spiralia</taxon>
        <taxon>Gnathifera</taxon>
        <taxon>Rotifera</taxon>
        <taxon>Eurotatoria</taxon>
        <taxon>Bdelloidea</taxon>
        <taxon>Philodinida</taxon>
        <taxon>Philodinidae</taxon>
        <taxon>Rotaria</taxon>
    </lineage>
</organism>
<reference evidence="3" key="1">
    <citation type="submission" date="2021-02" db="EMBL/GenBank/DDBJ databases">
        <authorList>
            <person name="Nowell W R."/>
        </authorList>
    </citation>
    <scope>NUCLEOTIDE SEQUENCE</scope>
</reference>
<comment type="caution">
    <text evidence="3">The sequence shown here is derived from an EMBL/GenBank/DDBJ whole genome shotgun (WGS) entry which is preliminary data.</text>
</comment>